<dbReference type="EMBL" id="GL876966">
    <property type="protein sequence ID" value="KLU82351.1"/>
    <property type="molecule type" value="Genomic_DNA"/>
</dbReference>
<reference evidence="1" key="1">
    <citation type="submission" date="2010-05" db="EMBL/GenBank/DDBJ databases">
        <title>The Genome Sequence of Magnaporthe poae strain ATCC 64411.</title>
        <authorList>
            <consortium name="The Broad Institute Genome Sequencing Platform"/>
            <consortium name="Broad Institute Genome Sequencing Center for Infectious Disease"/>
            <person name="Ma L.-J."/>
            <person name="Dead R."/>
            <person name="Young S."/>
            <person name="Zeng Q."/>
            <person name="Koehrsen M."/>
            <person name="Alvarado L."/>
            <person name="Berlin A."/>
            <person name="Chapman S.B."/>
            <person name="Chen Z."/>
            <person name="Freedman E."/>
            <person name="Gellesch M."/>
            <person name="Goldberg J."/>
            <person name="Griggs A."/>
            <person name="Gujja S."/>
            <person name="Heilman E.R."/>
            <person name="Heiman D."/>
            <person name="Hepburn T."/>
            <person name="Howarth C."/>
            <person name="Jen D."/>
            <person name="Larson L."/>
            <person name="Mehta T."/>
            <person name="Neiman D."/>
            <person name="Pearson M."/>
            <person name="Roberts A."/>
            <person name="Saif S."/>
            <person name="Shea T."/>
            <person name="Shenoy N."/>
            <person name="Sisk P."/>
            <person name="Stolte C."/>
            <person name="Sykes S."/>
            <person name="Walk T."/>
            <person name="White J."/>
            <person name="Yandava C."/>
            <person name="Haas B."/>
            <person name="Nusbaum C."/>
            <person name="Birren B."/>
        </authorList>
    </citation>
    <scope>NUCLEOTIDE SEQUENCE</scope>
    <source>
        <strain evidence="1">ATCC 64411</strain>
    </source>
</reference>
<evidence type="ECO:0000313" key="2">
    <source>
        <dbReference type="EnsemblFungi" id="MAPG_01424T0"/>
    </source>
</evidence>
<sequence length="77" mass="8238">MALPPSSRVVFELDYISLADPDTMEELDVIDPARGGILSGAIKMLPVEEPQEGEDLGHSGGPAVRLIDNIILNPIQT</sequence>
<dbReference type="STRING" id="644358.A0A0C4DNN2"/>
<organism evidence="2 3">
    <name type="scientific">Magnaporthiopsis poae (strain ATCC 64411 / 73-15)</name>
    <name type="common">Kentucky bluegrass fungus</name>
    <name type="synonym">Magnaporthe poae</name>
    <dbReference type="NCBI Taxonomy" id="644358"/>
    <lineage>
        <taxon>Eukaryota</taxon>
        <taxon>Fungi</taxon>
        <taxon>Dikarya</taxon>
        <taxon>Ascomycota</taxon>
        <taxon>Pezizomycotina</taxon>
        <taxon>Sordariomycetes</taxon>
        <taxon>Sordariomycetidae</taxon>
        <taxon>Magnaporthales</taxon>
        <taxon>Magnaporthaceae</taxon>
        <taxon>Magnaporthiopsis</taxon>
    </lineage>
</organism>
<gene>
    <name evidence="1" type="ORF">MAPG_01424</name>
</gene>
<dbReference type="GO" id="GO:0016874">
    <property type="term" value="F:ligase activity"/>
    <property type="evidence" value="ECO:0007669"/>
    <property type="project" value="UniProtKB-KW"/>
</dbReference>
<dbReference type="Proteomes" id="UP000011715">
    <property type="component" value="Unassembled WGS sequence"/>
</dbReference>
<protein>
    <submittedName>
        <fullName evidence="1">Pantoate-beta-alanine ligase</fullName>
    </submittedName>
</protein>
<reference evidence="1" key="3">
    <citation type="submission" date="2011-03" db="EMBL/GenBank/DDBJ databases">
        <title>Annotation of Magnaporthe poae ATCC 64411.</title>
        <authorList>
            <person name="Ma L.-J."/>
            <person name="Dead R."/>
            <person name="Young S.K."/>
            <person name="Zeng Q."/>
            <person name="Gargeya S."/>
            <person name="Fitzgerald M."/>
            <person name="Haas B."/>
            <person name="Abouelleil A."/>
            <person name="Alvarado L."/>
            <person name="Arachchi H.M."/>
            <person name="Berlin A."/>
            <person name="Brown A."/>
            <person name="Chapman S.B."/>
            <person name="Chen Z."/>
            <person name="Dunbar C."/>
            <person name="Freedman E."/>
            <person name="Gearin G."/>
            <person name="Gellesch M."/>
            <person name="Goldberg J."/>
            <person name="Griggs A."/>
            <person name="Gujja S."/>
            <person name="Heiman D."/>
            <person name="Howarth C."/>
            <person name="Larson L."/>
            <person name="Lui A."/>
            <person name="MacDonald P.J.P."/>
            <person name="Mehta T."/>
            <person name="Montmayeur A."/>
            <person name="Murphy C."/>
            <person name="Neiman D."/>
            <person name="Pearson M."/>
            <person name="Priest M."/>
            <person name="Roberts A."/>
            <person name="Saif S."/>
            <person name="Shea T."/>
            <person name="Shenoy N."/>
            <person name="Sisk P."/>
            <person name="Stolte C."/>
            <person name="Sykes S."/>
            <person name="Yandava C."/>
            <person name="Wortman J."/>
            <person name="Nusbaum C."/>
            <person name="Birren B."/>
        </authorList>
    </citation>
    <scope>NUCLEOTIDE SEQUENCE</scope>
    <source>
        <strain evidence="1">ATCC 64411</strain>
    </source>
</reference>
<reference evidence="3" key="2">
    <citation type="submission" date="2010-05" db="EMBL/GenBank/DDBJ databases">
        <title>The genome sequence of Magnaporthe poae strain ATCC 64411.</title>
        <authorList>
            <person name="Ma L.-J."/>
            <person name="Dead R."/>
            <person name="Young S."/>
            <person name="Zeng Q."/>
            <person name="Koehrsen M."/>
            <person name="Alvarado L."/>
            <person name="Berlin A."/>
            <person name="Chapman S.B."/>
            <person name="Chen Z."/>
            <person name="Freedman E."/>
            <person name="Gellesch M."/>
            <person name="Goldberg J."/>
            <person name="Griggs A."/>
            <person name="Gujja S."/>
            <person name="Heilman E.R."/>
            <person name="Heiman D."/>
            <person name="Hepburn T."/>
            <person name="Howarth C."/>
            <person name="Jen D."/>
            <person name="Larson L."/>
            <person name="Mehta T."/>
            <person name="Neiman D."/>
            <person name="Pearson M."/>
            <person name="Roberts A."/>
            <person name="Saif S."/>
            <person name="Shea T."/>
            <person name="Shenoy N."/>
            <person name="Sisk P."/>
            <person name="Stolte C."/>
            <person name="Sykes S."/>
            <person name="Walk T."/>
            <person name="White J."/>
            <person name="Yandava C."/>
            <person name="Haas B."/>
            <person name="Nusbaum C."/>
            <person name="Birren B."/>
        </authorList>
    </citation>
    <scope>NUCLEOTIDE SEQUENCE [LARGE SCALE GENOMIC DNA]</scope>
    <source>
        <strain evidence="3">ATCC 64411 / 73-15</strain>
    </source>
</reference>
<name>A0A0C4DNN2_MAGP6</name>
<keyword evidence="3" id="KW-1185">Reference proteome</keyword>
<dbReference type="InterPro" id="IPR042176">
    <property type="entry name" value="Pantoate_ligase_C"/>
</dbReference>
<reference evidence="2" key="4">
    <citation type="journal article" date="2015" name="G3 (Bethesda)">
        <title>Genome sequences of three phytopathogenic species of the Magnaporthaceae family of fungi.</title>
        <authorList>
            <person name="Okagaki L.H."/>
            <person name="Nunes C.C."/>
            <person name="Sailsbery J."/>
            <person name="Clay B."/>
            <person name="Brown D."/>
            <person name="John T."/>
            <person name="Oh Y."/>
            <person name="Young N."/>
            <person name="Fitzgerald M."/>
            <person name="Haas B.J."/>
            <person name="Zeng Q."/>
            <person name="Young S."/>
            <person name="Adiconis X."/>
            <person name="Fan L."/>
            <person name="Levin J.Z."/>
            <person name="Mitchell T.K."/>
            <person name="Okubara P.A."/>
            <person name="Farman M.L."/>
            <person name="Kohn L.M."/>
            <person name="Birren B."/>
            <person name="Ma L.-J."/>
            <person name="Dean R.A."/>
        </authorList>
    </citation>
    <scope>NUCLEOTIDE SEQUENCE</scope>
    <source>
        <strain evidence="2">ATCC 64411 / 73-15</strain>
    </source>
</reference>
<keyword evidence="1" id="KW-0436">Ligase</keyword>
<dbReference type="VEuPathDB" id="FungiDB:MAPG_01424"/>
<evidence type="ECO:0000313" key="1">
    <source>
        <dbReference type="EMBL" id="KLU82351.1"/>
    </source>
</evidence>
<proteinExistence type="predicted"/>
<accession>A0A0C4DNN2</accession>
<dbReference type="EnsemblFungi" id="MAPG_01424T0">
    <property type="protein sequence ID" value="MAPG_01424T0"/>
    <property type="gene ID" value="MAPG_01424"/>
</dbReference>
<dbReference type="OrthoDB" id="2020436at2759"/>
<dbReference type="eggNOG" id="KOG3042">
    <property type="taxonomic scope" value="Eukaryota"/>
</dbReference>
<dbReference type="AlphaFoldDB" id="A0A0C4DNN2"/>
<dbReference type="EMBL" id="ADBL01000343">
    <property type="status" value="NOT_ANNOTATED_CDS"/>
    <property type="molecule type" value="Genomic_DNA"/>
</dbReference>
<reference evidence="2" key="5">
    <citation type="submission" date="2015-06" db="UniProtKB">
        <authorList>
            <consortium name="EnsemblFungi"/>
        </authorList>
    </citation>
    <scope>IDENTIFICATION</scope>
    <source>
        <strain evidence="2">ATCC 64411</strain>
    </source>
</reference>
<evidence type="ECO:0000313" key="3">
    <source>
        <dbReference type="Proteomes" id="UP000011715"/>
    </source>
</evidence>
<dbReference type="Gene3D" id="3.30.1300.10">
    <property type="entry name" value="Pantoate-beta-alanine ligase, C-terminal domain"/>
    <property type="match status" value="1"/>
</dbReference>